<dbReference type="RefSeq" id="WP_176255358.1">
    <property type="nucleotide sequence ID" value="NZ_BAABXL010000001.1"/>
</dbReference>
<sequence>MPNVIMVRKPKGVKINRDVHGDAVIKINSEAADTLERLLREARGSLSVKELASSMIKYASNDTIIKIEEDME</sequence>
<name>A0ABQ0AUV3_9FIRM</name>
<accession>A0ABQ0AUV3</accession>
<comment type="caution">
    <text evidence="1">The sequence shown here is derived from an EMBL/GenBank/DDBJ whole genome shotgun (WGS) entry which is preliminary data.</text>
</comment>
<dbReference type="Proteomes" id="UP001600894">
    <property type="component" value="Unassembled WGS sequence"/>
</dbReference>
<gene>
    <name evidence="1" type="ORF">F130042H8_08630</name>
</gene>
<protein>
    <submittedName>
        <fullName evidence="1">Uncharacterized protein</fullName>
    </submittedName>
</protein>
<evidence type="ECO:0000313" key="2">
    <source>
        <dbReference type="Proteomes" id="UP001600894"/>
    </source>
</evidence>
<dbReference type="EMBL" id="BAABXL010000001">
    <property type="protein sequence ID" value="GAA6267803.1"/>
    <property type="molecule type" value="Genomic_DNA"/>
</dbReference>
<evidence type="ECO:0000313" key="1">
    <source>
        <dbReference type="EMBL" id="GAA6267803.1"/>
    </source>
</evidence>
<keyword evidence="2" id="KW-1185">Reference proteome</keyword>
<proteinExistence type="predicted"/>
<reference evidence="1 2" key="1">
    <citation type="submission" date="2024-04" db="EMBL/GenBank/DDBJ databases">
        <title>Defined microbial consortia suppress multidrug-resistant proinflammatory Enterobacteriaceae via ecological control.</title>
        <authorList>
            <person name="Furuichi M."/>
            <person name="Kawaguchi T."/>
            <person name="Pust M."/>
            <person name="Yasuma K."/>
            <person name="Plichta D."/>
            <person name="Hasegawa N."/>
            <person name="Ohya T."/>
            <person name="Bhattarai S."/>
            <person name="Sasajima S."/>
            <person name="Aoto Y."/>
            <person name="Tuganbaev T."/>
            <person name="Yaginuma M."/>
            <person name="Ueda M."/>
            <person name="Okahashi N."/>
            <person name="Amafuji K."/>
            <person name="Kiridooshi Y."/>
            <person name="Sugita K."/>
            <person name="Strazar M."/>
            <person name="Skelly A."/>
            <person name="Suda W."/>
            <person name="Hattori M."/>
            <person name="Nakamoto N."/>
            <person name="Caballero S."/>
            <person name="Norman J."/>
            <person name="Olle B."/>
            <person name="Tanoue T."/>
            <person name="Arita M."/>
            <person name="Bucci V."/>
            <person name="Atarashi K."/>
            <person name="Xavier R."/>
            <person name="Honda K."/>
        </authorList>
    </citation>
    <scope>NUCLEOTIDE SEQUENCE [LARGE SCALE GENOMIC DNA]</scope>
    <source>
        <strain evidence="2">f13</strain>
    </source>
</reference>
<organism evidence="1 2">
    <name type="scientific">Enterocloster alcoholdehydrogenati</name>
    <dbReference type="NCBI Taxonomy" id="2547410"/>
    <lineage>
        <taxon>Bacteria</taxon>
        <taxon>Bacillati</taxon>
        <taxon>Bacillota</taxon>
        <taxon>Clostridia</taxon>
        <taxon>Lachnospirales</taxon>
        <taxon>Lachnospiraceae</taxon>
        <taxon>Enterocloster</taxon>
    </lineage>
</organism>